<keyword evidence="7" id="KW-1185">Reference proteome</keyword>
<evidence type="ECO:0000313" key="7">
    <source>
        <dbReference type="Proteomes" id="UP001518989"/>
    </source>
</evidence>
<comment type="caution">
    <text evidence="6">The sequence shown here is derived from an EMBL/GenBank/DDBJ whole genome shotgun (WGS) entry which is preliminary data.</text>
</comment>
<evidence type="ECO:0000256" key="3">
    <source>
        <dbReference type="ARBA" id="ARBA00022729"/>
    </source>
</evidence>
<feature type="signal peptide" evidence="4">
    <location>
        <begin position="1"/>
        <end position="25"/>
    </location>
</feature>
<dbReference type="CDD" id="cd08502">
    <property type="entry name" value="PBP2_NikA_DppA_OppA_like_16"/>
    <property type="match status" value="1"/>
</dbReference>
<dbReference type="Gene3D" id="3.40.190.10">
    <property type="entry name" value="Periplasmic binding protein-like II"/>
    <property type="match status" value="1"/>
</dbReference>
<dbReference type="Gene3D" id="3.90.76.10">
    <property type="entry name" value="Dipeptide-binding Protein, Domain 1"/>
    <property type="match status" value="1"/>
</dbReference>
<comment type="similarity">
    <text evidence="2">Belongs to the bacterial solute-binding protein 5 family.</text>
</comment>
<dbReference type="RefSeq" id="WP_207415113.1">
    <property type="nucleotide sequence ID" value="NZ_CP061177.1"/>
</dbReference>
<evidence type="ECO:0000256" key="2">
    <source>
        <dbReference type="ARBA" id="ARBA00005695"/>
    </source>
</evidence>
<sequence>MKRRSLLAAGTATAALATLPRFAVAQGAGSRVLRYVPSANLTQLDPIWSTAYVTLCHGYAVFDTLYGTDAQGQVLPQMAAGHTVSDDGRRWTIRLREGLRFHDGAPVLARDCVASLQRWCLRQGAGQIIAGFLDRWEAPDDRTIVAHLKEPMPTLATLMAMSVFPPFIMPERLARTDPGQQVAEMVGSGPFRFKADEYVSGALSVYEKFAGYVPRQEAPDWTSGGKVARLDRIEWRVIPDSATAVAALQQGEVDWVEKPLADLVPMLKRRNDIVLDVIDTTGWAGALRFNVLHPPFDNEAIRRAVLQAVDQHPFLQVATAGDESSFTICHSAFPCGTPAGRPIPGTMPGDAQAARIAIAAAGYKGEPVVLLAPSDNPPLGDFAELAADVMRRIGLKVDVVSTDWGTVVQRRGKKEPVAQGGWSAFVTVVNGPAIMSPPVNFMIRGQGARGYFGWYENAEVEALVQQWLRAASDAERVAISDRIQAVVMRTAPLVPLGQYVQRTAYRNTIQGVLKGPATLPWNVRKA</sequence>
<feature type="domain" description="Solute-binding protein family 5" evidence="5">
    <location>
        <begin position="74"/>
        <end position="426"/>
    </location>
</feature>
<dbReference type="PANTHER" id="PTHR30290">
    <property type="entry name" value="PERIPLASMIC BINDING COMPONENT OF ABC TRANSPORTER"/>
    <property type="match status" value="1"/>
</dbReference>
<evidence type="ECO:0000313" key="6">
    <source>
        <dbReference type="EMBL" id="MBO1077706.1"/>
    </source>
</evidence>
<accession>A0ABS3KMX8</accession>
<keyword evidence="3 4" id="KW-0732">Signal</keyword>
<dbReference type="SUPFAM" id="SSF53850">
    <property type="entry name" value="Periplasmic binding protein-like II"/>
    <property type="match status" value="1"/>
</dbReference>
<evidence type="ECO:0000256" key="4">
    <source>
        <dbReference type="SAM" id="SignalP"/>
    </source>
</evidence>
<dbReference type="PANTHER" id="PTHR30290:SF38">
    <property type="entry name" value="D,D-DIPEPTIDE-BINDING PERIPLASMIC PROTEIN DDPA-RELATED"/>
    <property type="match status" value="1"/>
</dbReference>
<dbReference type="EMBL" id="JACTNG010000001">
    <property type="protein sequence ID" value="MBO1077706.1"/>
    <property type="molecule type" value="Genomic_DNA"/>
</dbReference>
<proteinExistence type="inferred from homology"/>
<dbReference type="PIRSF" id="PIRSF002741">
    <property type="entry name" value="MppA"/>
    <property type="match status" value="1"/>
</dbReference>
<dbReference type="InterPro" id="IPR039424">
    <property type="entry name" value="SBP_5"/>
</dbReference>
<protein>
    <submittedName>
        <fullName evidence="6">ABC transporter substrate-binding protein</fullName>
    </submittedName>
</protein>
<organism evidence="6 7">
    <name type="scientific">Roseomonas haemaphysalidis</name>
    <dbReference type="NCBI Taxonomy" id="2768162"/>
    <lineage>
        <taxon>Bacteria</taxon>
        <taxon>Pseudomonadati</taxon>
        <taxon>Pseudomonadota</taxon>
        <taxon>Alphaproteobacteria</taxon>
        <taxon>Acetobacterales</taxon>
        <taxon>Roseomonadaceae</taxon>
        <taxon>Roseomonas</taxon>
    </lineage>
</organism>
<evidence type="ECO:0000259" key="5">
    <source>
        <dbReference type="Pfam" id="PF00496"/>
    </source>
</evidence>
<evidence type="ECO:0000256" key="1">
    <source>
        <dbReference type="ARBA" id="ARBA00004418"/>
    </source>
</evidence>
<dbReference type="InterPro" id="IPR000914">
    <property type="entry name" value="SBP_5_dom"/>
</dbReference>
<name>A0ABS3KMX8_9PROT</name>
<dbReference type="Gene3D" id="3.10.105.10">
    <property type="entry name" value="Dipeptide-binding Protein, Domain 3"/>
    <property type="match status" value="1"/>
</dbReference>
<dbReference type="InterPro" id="IPR030678">
    <property type="entry name" value="Peptide/Ni-bd"/>
</dbReference>
<feature type="chain" id="PRO_5046346339" evidence="4">
    <location>
        <begin position="26"/>
        <end position="526"/>
    </location>
</feature>
<dbReference type="Proteomes" id="UP001518989">
    <property type="component" value="Unassembled WGS sequence"/>
</dbReference>
<dbReference type="Pfam" id="PF00496">
    <property type="entry name" value="SBP_bac_5"/>
    <property type="match status" value="1"/>
</dbReference>
<gene>
    <name evidence="6" type="ORF">IAI61_01590</name>
</gene>
<comment type="subcellular location">
    <subcellularLocation>
        <location evidence="1">Periplasm</location>
    </subcellularLocation>
</comment>
<reference evidence="6 7" key="1">
    <citation type="submission" date="2020-09" db="EMBL/GenBank/DDBJ databases">
        <title>Roseomonas.</title>
        <authorList>
            <person name="Zhu W."/>
        </authorList>
    </citation>
    <scope>NUCLEOTIDE SEQUENCE [LARGE SCALE GENOMIC DNA]</scope>
    <source>
        <strain evidence="6 7">573</strain>
    </source>
</reference>